<name>A0A8X6VDZ7_TRICX</name>
<comment type="caution">
    <text evidence="2">The sequence shown here is derived from an EMBL/GenBank/DDBJ whole genome shotgun (WGS) entry which is preliminary data.</text>
</comment>
<organism evidence="2 3">
    <name type="scientific">Trichonephila clavipes</name>
    <name type="common">Golden silk orbweaver</name>
    <name type="synonym">Nephila clavipes</name>
    <dbReference type="NCBI Taxonomy" id="2585209"/>
    <lineage>
        <taxon>Eukaryota</taxon>
        <taxon>Metazoa</taxon>
        <taxon>Ecdysozoa</taxon>
        <taxon>Arthropoda</taxon>
        <taxon>Chelicerata</taxon>
        <taxon>Arachnida</taxon>
        <taxon>Araneae</taxon>
        <taxon>Araneomorphae</taxon>
        <taxon>Entelegynae</taxon>
        <taxon>Araneoidea</taxon>
        <taxon>Nephilidae</taxon>
        <taxon>Trichonephila</taxon>
    </lineage>
</organism>
<dbReference type="PANTHER" id="PTHR47331:SF6">
    <property type="entry name" value="DOUBLECORTIN DOMAIN-CONTAINING PROTEIN"/>
    <property type="match status" value="1"/>
</dbReference>
<feature type="compositionally biased region" description="Basic and acidic residues" evidence="1">
    <location>
        <begin position="566"/>
        <end position="592"/>
    </location>
</feature>
<protein>
    <submittedName>
        <fullName evidence="2">Integrase catalytic domain-containing protein</fullName>
    </submittedName>
</protein>
<proteinExistence type="predicted"/>
<dbReference type="Proteomes" id="UP000887159">
    <property type="component" value="Unassembled WGS sequence"/>
</dbReference>
<sequence length="644" mass="74092">MPLKEDPSCLGESRQTAFRRLNSFWKRLSGDKEYLSLYEKFLQEYEDLGHMREIKADGSGVSFYVPHHGVYHPEKSTTKLRAVFNASGPSTSGESLNSIQFNGGLVQEDLFSIMVRFRKHKYAFTTDIEKMFRMINIHPEQTCLHRILWKKGIGEPIKTCELTTVSYGTISALYLATITLKLLAMNEANNFPLATPVVMSDCYMDDILSGYESIEEEYAFLESDETKALGIIWNPNLDCFLFRIEQQRPTSFTKRIVLSTIARIFDLLGLLGPIIKKKEWRRFIDSLEAVNNISIDRCIVIHRTESIELHAFSDASEKAYGSSIYLKSISALGEVKVCLVTSKSRVSLLKQISIPRFELCGAVLAAKLMKKVKEALNLHITALHFCLDSIIVISWIHRESRELKTFVANRVSKIHKLSSRDQWHHIASKQNPADVLSRGLLVTNLYGTFPLILGVFLGNINSRLFPINSKKKVVEDKVTDYAHLKQALSEQFPVVRNRSELETRFYLSSQKHNQKPSGFVNPQTTSNLLQIIDKYEERFLNRKIGGSSWESRDIQPNENNRFPNRNRQENWRETRGNNRYADNSRPRREFNRFEGQGVVDNQRFDGRRRGGQSDHRFHNQGGRQGGSRNSAFRGQNDRNRYLNF</sequence>
<gene>
    <name evidence="2" type="primary">AVEN_200696_1</name>
    <name evidence="2" type="ORF">TNCV_3505101</name>
</gene>
<evidence type="ECO:0000256" key="1">
    <source>
        <dbReference type="SAM" id="MobiDB-lite"/>
    </source>
</evidence>
<reference evidence="2" key="1">
    <citation type="submission" date="2020-08" db="EMBL/GenBank/DDBJ databases">
        <title>Multicomponent nature underlies the extraordinary mechanical properties of spider dragline silk.</title>
        <authorList>
            <person name="Kono N."/>
            <person name="Nakamura H."/>
            <person name="Mori M."/>
            <person name="Yoshida Y."/>
            <person name="Ohtoshi R."/>
            <person name="Malay A.D."/>
            <person name="Moran D.A.P."/>
            <person name="Tomita M."/>
            <person name="Numata K."/>
            <person name="Arakawa K."/>
        </authorList>
    </citation>
    <scope>NUCLEOTIDE SEQUENCE</scope>
</reference>
<feature type="compositionally biased region" description="Low complexity" evidence="1">
    <location>
        <begin position="556"/>
        <end position="565"/>
    </location>
</feature>
<dbReference type="EMBL" id="BMAU01021233">
    <property type="protein sequence ID" value="GFY02630.1"/>
    <property type="molecule type" value="Genomic_DNA"/>
</dbReference>
<dbReference type="Pfam" id="PF05380">
    <property type="entry name" value="Peptidase_A17"/>
    <property type="match status" value="1"/>
</dbReference>
<dbReference type="AlphaFoldDB" id="A0A8X6VDZ7"/>
<dbReference type="GO" id="GO:0071897">
    <property type="term" value="P:DNA biosynthetic process"/>
    <property type="evidence" value="ECO:0007669"/>
    <property type="project" value="UniProtKB-ARBA"/>
</dbReference>
<dbReference type="InterPro" id="IPR008042">
    <property type="entry name" value="Retrotrans_Pao"/>
</dbReference>
<dbReference type="InterPro" id="IPR043502">
    <property type="entry name" value="DNA/RNA_pol_sf"/>
</dbReference>
<evidence type="ECO:0000313" key="3">
    <source>
        <dbReference type="Proteomes" id="UP000887159"/>
    </source>
</evidence>
<dbReference type="PANTHER" id="PTHR47331">
    <property type="entry name" value="PHD-TYPE DOMAIN-CONTAINING PROTEIN"/>
    <property type="match status" value="1"/>
</dbReference>
<feature type="compositionally biased region" description="Basic and acidic residues" evidence="1">
    <location>
        <begin position="602"/>
        <end position="617"/>
    </location>
</feature>
<keyword evidence="3" id="KW-1185">Reference proteome</keyword>
<feature type="region of interest" description="Disordered" evidence="1">
    <location>
        <begin position="548"/>
        <end position="644"/>
    </location>
</feature>
<accession>A0A8X6VDZ7</accession>
<feature type="compositionally biased region" description="Basic and acidic residues" evidence="1">
    <location>
        <begin position="635"/>
        <end position="644"/>
    </location>
</feature>
<dbReference type="SUPFAM" id="SSF56672">
    <property type="entry name" value="DNA/RNA polymerases"/>
    <property type="match status" value="1"/>
</dbReference>
<evidence type="ECO:0000313" key="2">
    <source>
        <dbReference type="EMBL" id="GFY02630.1"/>
    </source>
</evidence>